<feature type="transmembrane region" description="Helical" evidence="1">
    <location>
        <begin position="162"/>
        <end position="180"/>
    </location>
</feature>
<dbReference type="Proteomes" id="UP001208689">
    <property type="component" value="Chromosome"/>
</dbReference>
<evidence type="ECO:0000313" key="3">
    <source>
        <dbReference type="Proteomes" id="UP001208689"/>
    </source>
</evidence>
<feature type="transmembrane region" description="Helical" evidence="1">
    <location>
        <begin position="54"/>
        <end position="80"/>
    </location>
</feature>
<reference evidence="2" key="1">
    <citation type="submission" date="2022-09" db="EMBL/GenBank/DDBJ databases">
        <title>Actin cytoskeleton and complex cell architecture in an #Asgard archaeon.</title>
        <authorList>
            <person name="Ponce Toledo R.I."/>
            <person name="Schleper C."/>
            <person name="Rodrigues Oliveira T."/>
            <person name="Wollweber F."/>
            <person name="Xu J."/>
            <person name="Rittmann S."/>
            <person name="Klingl A."/>
            <person name="Pilhofer M."/>
        </authorList>
    </citation>
    <scope>NUCLEOTIDE SEQUENCE</scope>
    <source>
        <strain evidence="2">B-35</strain>
    </source>
</reference>
<sequence>MFVIGLKIMKFKFTYIFGLVGYGLWLVYCIVMTVNSSGDPVAFWHLSEKVTSLLLLLVWPLFVSVAFLFFAVKVIAPIFLKIKMKFQKQHSFAYLPQQDNIMEPKVMYVRLFQLFLLTLGLVDALINVGILLPENFITQVTIDEWIFRGIDPRFHPVVLGKMLSLIIPIASGLWIVSWVLEDLGVLQFKLPESSTQSELYEIQPTHKIYSSLISGYGGFSSLLFYIGFIIYYFTDYSESGGNFADLFMVLIMGLSALSILPVYFIYWKIKKESIIVGLKQAPQLTQSIL</sequence>
<evidence type="ECO:0000256" key="1">
    <source>
        <dbReference type="SAM" id="Phobius"/>
    </source>
</evidence>
<keyword evidence="1" id="KW-0812">Transmembrane</keyword>
<feature type="transmembrane region" description="Helical" evidence="1">
    <location>
        <begin position="111"/>
        <end position="132"/>
    </location>
</feature>
<evidence type="ECO:0000313" key="2">
    <source>
        <dbReference type="EMBL" id="UYP48583.1"/>
    </source>
</evidence>
<feature type="transmembrane region" description="Helical" evidence="1">
    <location>
        <begin position="246"/>
        <end position="266"/>
    </location>
</feature>
<proteinExistence type="predicted"/>
<keyword evidence="3" id="KW-1185">Reference proteome</keyword>
<name>A0ABY6HYH2_9ARCH</name>
<feature type="transmembrane region" description="Helical" evidence="1">
    <location>
        <begin position="213"/>
        <end position="234"/>
    </location>
</feature>
<organism evidence="2 3">
    <name type="scientific">Candidatus Lokiarchaeum ossiferum</name>
    <dbReference type="NCBI Taxonomy" id="2951803"/>
    <lineage>
        <taxon>Archaea</taxon>
        <taxon>Promethearchaeati</taxon>
        <taxon>Promethearchaeota</taxon>
        <taxon>Promethearchaeia</taxon>
        <taxon>Promethearchaeales</taxon>
        <taxon>Promethearchaeaceae</taxon>
        <taxon>Candidatus Lokiarchaeum</taxon>
    </lineage>
</organism>
<dbReference type="EMBL" id="CP104013">
    <property type="protein sequence ID" value="UYP48583.1"/>
    <property type="molecule type" value="Genomic_DNA"/>
</dbReference>
<keyword evidence="1" id="KW-0472">Membrane</keyword>
<gene>
    <name evidence="2" type="ORF">NEF87_004868</name>
</gene>
<accession>A0ABY6HYH2</accession>
<protein>
    <submittedName>
        <fullName evidence="2">Uncharacterized protein</fullName>
    </submittedName>
</protein>
<keyword evidence="1" id="KW-1133">Transmembrane helix</keyword>
<feature type="transmembrane region" description="Helical" evidence="1">
    <location>
        <begin position="12"/>
        <end position="34"/>
    </location>
</feature>